<comment type="caution">
    <text evidence="13">The sequence shown here is derived from an EMBL/GenBank/DDBJ whole genome shotgun (WGS) entry which is preliminary data.</text>
</comment>
<organism evidence="13 14">
    <name type="scientific">Arcicella rigui</name>
    <dbReference type="NCBI Taxonomy" id="797020"/>
    <lineage>
        <taxon>Bacteria</taxon>
        <taxon>Pseudomonadati</taxon>
        <taxon>Bacteroidota</taxon>
        <taxon>Cytophagia</taxon>
        <taxon>Cytophagales</taxon>
        <taxon>Flectobacillaceae</taxon>
        <taxon>Arcicella</taxon>
    </lineage>
</organism>
<feature type="transmembrane region" description="Helical" evidence="10">
    <location>
        <begin position="437"/>
        <end position="455"/>
    </location>
</feature>
<evidence type="ECO:0000313" key="14">
    <source>
        <dbReference type="Proteomes" id="UP001302949"/>
    </source>
</evidence>
<dbReference type="InterPro" id="IPR004358">
    <property type="entry name" value="Sig_transdc_His_kin-like_C"/>
</dbReference>
<evidence type="ECO:0000256" key="3">
    <source>
        <dbReference type="ARBA" id="ARBA00012438"/>
    </source>
</evidence>
<keyword evidence="6" id="KW-0547">Nucleotide-binding</keyword>
<evidence type="ECO:0000256" key="6">
    <source>
        <dbReference type="ARBA" id="ARBA00022741"/>
    </source>
</evidence>
<feature type="transmembrane region" description="Helical" evidence="10">
    <location>
        <begin position="248"/>
        <end position="269"/>
    </location>
</feature>
<dbReference type="PANTHER" id="PTHR43065:SF10">
    <property type="entry name" value="PEROXIDE STRESS-ACTIVATED HISTIDINE KINASE MAK3"/>
    <property type="match status" value="1"/>
</dbReference>
<feature type="transmembrane region" description="Helical" evidence="10">
    <location>
        <begin position="776"/>
        <end position="797"/>
    </location>
</feature>
<accession>A0ABU5Q8X4</accession>
<evidence type="ECO:0000256" key="5">
    <source>
        <dbReference type="ARBA" id="ARBA00022679"/>
    </source>
</evidence>
<dbReference type="GO" id="GO:0016301">
    <property type="term" value="F:kinase activity"/>
    <property type="evidence" value="ECO:0007669"/>
    <property type="project" value="UniProtKB-KW"/>
</dbReference>
<keyword evidence="5" id="KW-0808">Transferase</keyword>
<dbReference type="PROSITE" id="PS50109">
    <property type="entry name" value="HIS_KIN"/>
    <property type="match status" value="1"/>
</dbReference>
<gene>
    <name evidence="13" type="ORF">VB248_07775</name>
</gene>
<dbReference type="PRINTS" id="PR00344">
    <property type="entry name" value="BCTRLSENSOR"/>
</dbReference>
<keyword evidence="9" id="KW-0902">Two-component regulatory system</keyword>
<dbReference type="Gene3D" id="1.10.287.130">
    <property type="match status" value="1"/>
</dbReference>
<dbReference type="Pfam" id="PF00512">
    <property type="entry name" value="HisKA"/>
    <property type="match status" value="1"/>
</dbReference>
<feature type="transmembrane region" description="Helical" evidence="10">
    <location>
        <begin position="336"/>
        <end position="358"/>
    </location>
</feature>
<protein>
    <recommendedName>
        <fullName evidence="3">histidine kinase</fullName>
        <ecNumber evidence="3">2.7.13.3</ecNumber>
    </recommendedName>
</protein>
<dbReference type="PROSITE" id="PS50885">
    <property type="entry name" value="HAMP"/>
    <property type="match status" value="1"/>
</dbReference>
<evidence type="ECO:0000256" key="4">
    <source>
        <dbReference type="ARBA" id="ARBA00022553"/>
    </source>
</evidence>
<feature type="transmembrane region" description="Helical" evidence="10">
    <location>
        <begin position="296"/>
        <end position="315"/>
    </location>
</feature>
<feature type="transmembrane region" description="Helical" evidence="10">
    <location>
        <begin position="378"/>
        <end position="404"/>
    </location>
</feature>
<feature type="transmembrane region" description="Helical" evidence="10">
    <location>
        <begin position="413"/>
        <end position="431"/>
    </location>
</feature>
<keyword evidence="7 13" id="KW-0418">Kinase</keyword>
<dbReference type="InterPro" id="IPR003660">
    <property type="entry name" value="HAMP_dom"/>
</dbReference>
<dbReference type="SUPFAM" id="SSF55874">
    <property type="entry name" value="ATPase domain of HSP90 chaperone/DNA topoisomerase II/histidine kinase"/>
    <property type="match status" value="1"/>
</dbReference>
<dbReference type="InterPro" id="IPR003661">
    <property type="entry name" value="HisK_dim/P_dom"/>
</dbReference>
<reference evidence="13 14" key="1">
    <citation type="submission" date="2023-12" db="EMBL/GenBank/DDBJ databases">
        <title>Novel species of the genus Arcicella isolated from rivers.</title>
        <authorList>
            <person name="Lu H."/>
        </authorList>
    </citation>
    <scope>NUCLEOTIDE SEQUENCE [LARGE SCALE GENOMIC DNA]</scope>
    <source>
        <strain evidence="13 14">KCTC 23307</strain>
    </source>
</reference>
<dbReference type="SMART" id="SM00388">
    <property type="entry name" value="HisKA"/>
    <property type="match status" value="1"/>
</dbReference>
<dbReference type="CDD" id="cd06225">
    <property type="entry name" value="HAMP"/>
    <property type="match status" value="1"/>
</dbReference>
<dbReference type="PANTHER" id="PTHR43065">
    <property type="entry name" value="SENSOR HISTIDINE KINASE"/>
    <property type="match status" value="1"/>
</dbReference>
<dbReference type="Proteomes" id="UP001302949">
    <property type="component" value="Unassembled WGS sequence"/>
</dbReference>
<proteinExistence type="predicted"/>
<dbReference type="RefSeq" id="WP_323296189.1">
    <property type="nucleotide sequence ID" value="NZ_JAYFUM010000008.1"/>
</dbReference>
<evidence type="ECO:0000256" key="7">
    <source>
        <dbReference type="ARBA" id="ARBA00022777"/>
    </source>
</evidence>
<dbReference type="CDD" id="cd00082">
    <property type="entry name" value="HisKA"/>
    <property type="match status" value="1"/>
</dbReference>
<comment type="catalytic activity">
    <reaction evidence="1">
        <text>ATP + protein L-histidine = ADP + protein N-phospho-L-histidine.</text>
        <dbReference type="EC" id="2.7.13.3"/>
    </reaction>
</comment>
<feature type="transmembrane region" description="Helical" evidence="10">
    <location>
        <begin position="741"/>
        <end position="764"/>
    </location>
</feature>
<keyword evidence="8" id="KW-0067">ATP-binding</keyword>
<dbReference type="InterPro" id="IPR036890">
    <property type="entry name" value="HATPase_C_sf"/>
</dbReference>
<dbReference type="EMBL" id="JAYFUM010000008">
    <property type="protein sequence ID" value="MEA5139027.1"/>
    <property type="molecule type" value="Genomic_DNA"/>
</dbReference>
<dbReference type="InterPro" id="IPR003594">
    <property type="entry name" value="HATPase_dom"/>
</dbReference>
<feature type="domain" description="Histidine kinase" evidence="11">
    <location>
        <begin position="1037"/>
        <end position="1248"/>
    </location>
</feature>
<evidence type="ECO:0000259" key="11">
    <source>
        <dbReference type="PROSITE" id="PS50109"/>
    </source>
</evidence>
<feature type="domain" description="HAMP" evidence="12">
    <location>
        <begin position="968"/>
        <end position="1020"/>
    </location>
</feature>
<evidence type="ECO:0000256" key="2">
    <source>
        <dbReference type="ARBA" id="ARBA00004370"/>
    </source>
</evidence>
<feature type="transmembrane region" description="Helical" evidence="10">
    <location>
        <begin position="467"/>
        <end position="486"/>
    </location>
</feature>
<dbReference type="Gene3D" id="3.30.565.10">
    <property type="entry name" value="Histidine kinase-like ATPase, C-terminal domain"/>
    <property type="match status" value="1"/>
</dbReference>
<keyword evidence="10" id="KW-0472">Membrane</keyword>
<name>A0ABU5Q8X4_9BACT</name>
<dbReference type="Gene3D" id="6.10.340.10">
    <property type="match status" value="1"/>
</dbReference>
<keyword evidence="4" id="KW-0597">Phosphoprotein</keyword>
<feature type="transmembrane region" description="Helical" evidence="10">
    <location>
        <begin position="17"/>
        <end position="36"/>
    </location>
</feature>
<dbReference type="SMART" id="SM00387">
    <property type="entry name" value="HATPase_c"/>
    <property type="match status" value="1"/>
</dbReference>
<feature type="transmembrane region" description="Helical" evidence="10">
    <location>
        <begin position="214"/>
        <end position="241"/>
    </location>
</feature>
<evidence type="ECO:0000313" key="13">
    <source>
        <dbReference type="EMBL" id="MEA5139027.1"/>
    </source>
</evidence>
<keyword evidence="14" id="KW-1185">Reference proteome</keyword>
<dbReference type="Pfam" id="PF02518">
    <property type="entry name" value="HATPase_c"/>
    <property type="match status" value="1"/>
</dbReference>
<evidence type="ECO:0000259" key="12">
    <source>
        <dbReference type="PROSITE" id="PS50885"/>
    </source>
</evidence>
<comment type="subcellular location">
    <subcellularLocation>
        <location evidence="2">Membrane</location>
    </subcellularLocation>
</comment>
<dbReference type="InterPro" id="IPR036097">
    <property type="entry name" value="HisK_dim/P_sf"/>
</dbReference>
<evidence type="ECO:0000256" key="9">
    <source>
        <dbReference type="ARBA" id="ARBA00023012"/>
    </source>
</evidence>
<evidence type="ECO:0000256" key="10">
    <source>
        <dbReference type="SAM" id="Phobius"/>
    </source>
</evidence>
<sequence length="1248" mass="142756">MSNTFNKLFISFFLKRNLFLTLTLIFFGLTTILYLFEKSSFSGGAAKVYTSDIQEKVNSELQKSEEDLEKIVGQINKTSAFHFKDLKIPTSHPFVIYRNKEIVFWSNYKVVPQYDFLEGTNNAKAFEWSEGVSLYHRKKAKEDFEVFSIINLKHFAETDSNTRKKVYNHEIFKLDPQDISIANKKNNEVILSEKNEFLFSVIPPNAEILSNHAFPFYIIIAGLLFVLSLIAYLFTWIWFFYNSNRHELVLVILLSLVSIIRLSMLYYMIPYTFYQSDLFSSRFFNASRLSPSLGDLLLNLIAIVVVLLYLVIFHYKMKVYLWLMNLRASIKQVLSIFFLVLNYFGVYFFYKILVSLYVKSNNQLDISLSVDFWSKPLAFYSLVIFILSAFAYFLTTHLFTSIVLKFNRNQPKLIYFYIAISLVICSVWVYLFYQYNLFIFVIHSVYLLVLVYSSFPSYLYTFRYKTSIYFFSAALACAAIGNYVIYTELVKNDVYLKKQFGDKYFTENDDKAEYLLSQLTLAIKRDSTIFNEIKKQELAGELVQSQIISNLLDNYFSLYSVDVLLFDASGNSLNNDIEARAYQNYEETFRTPKYRTKYENIYFVNDYKTDAEKEYLNFVTLESEENKIVGYIIIDLKKSKGYAASTQNAKSNLPMGEQLAARNFSFAVYDKGKIISTGGQGFSYQTKLSFITLNSRKILEEGVEENGYKHVATISSKSNGKMIVVSSEALSIGTIYANFSFLFLILVINIIIVVLIYAINYGFSITNMNITSKIQIYLNVSFLLPLILVLITTLGVVGTKFQESQEQTYLNQTESISFNLIPTVEKFDGGKMSEEFLADTVARILKSKNIQKNIWIFNKKGRLVAATKPSGSVDELIPKQMNQEAYTKIFIENEPSGIFTETLNDIEFLTSYIHLKSNNGKLIGVLGMPFYDAKAYYEKEVISVIGSLLNTFTTIFLGLLILSFFASNALLIPLHLITNKLRKIDLEKPSEPLYWKSDDEIGILVKAYNEMLVKLEESKAALADTNKQSAWQQMAKQVAHEIKNPLTPMKLSLQLLQRKLSQGSNIDVDQVKKQIESLTGQIDNLSYIANSFSDFARLPIPKSEKFDFVEEVNKVVNLFSEDTQIQINKYVPNRKIIVIGDRQLTGNIINNLLVNAIQAVPPGTKPAIEIGVEIGIEAVTFRIKDNGIGIPKESHGKIFMLDYSTKRGGSGVGLALAKWVVDNAKGSIWLESNENVGTTFFFTLPLDL</sequence>
<dbReference type="InterPro" id="IPR005467">
    <property type="entry name" value="His_kinase_dom"/>
</dbReference>
<dbReference type="SUPFAM" id="SSF47384">
    <property type="entry name" value="Homodimeric domain of signal transducing histidine kinase"/>
    <property type="match status" value="1"/>
</dbReference>
<keyword evidence="10" id="KW-1133">Transmembrane helix</keyword>
<keyword evidence="10" id="KW-0812">Transmembrane</keyword>
<evidence type="ECO:0000256" key="8">
    <source>
        <dbReference type="ARBA" id="ARBA00022840"/>
    </source>
</evidence>
<evidence type="ECO:0000256" key="1">
    <source>
        <dbReference type="ARBA" id="ARBA00000085"/>
    </source>
</evidence>
<dbReference type="EC" id="2.7.13.3" evidence="3"/>
<feature type="transmembrane region" description="Helical" evidence="10">
    <location>
        <begin position="955"/>
        <end position="978"/>
    </location>
</feature>